<name>R7S179_PUNST</name>
<accession>R7S179</accession>
<dbReference type="OrthoDB" id="3269232at2759"/>
<dbReference type="HOGENOM" id="CLU_061607_2_1_1"/>
<dbReference type="KEGG" id="psq:PUNSTDRAFT_77752"/>
<gene>
    <name evidence="2" type="ORF">PUNSTDRAFT_77752</name>
</gene>
<evidence type="ECO:0000313" key="2">
    <source>
        <dbReference type="EMBL" id="EIN03599.1"/>
    </source>
</evidence>
<organism evidence="2 3">
    <name type="scientific">Punctularia strigosozonata (strain HHB-11173)</name>
    <name type="common">White-rot fungus</name>
    <dbReference type="NCBI Taxonomy" id="741275"/>
    <lineage>
        <taxon>Eukaryota</taxon>
        <taxon>Fungi</taxon>
        <taxon>Dikarya</taxon>
        <taxon>Basidiomycota</taxon>
        <taxon>Agaricomycotina</taxon>
        <taxon>Agaricomycetes</taxon>
        <taxon>Corticiales</taxon>
        <taxon>Punctulariaceae</taxon>
        <taxon>Punctularia</taxon>
    </lineage>
</organism>
<dbReference type="AlphaFoldDB" id="R7S179"/>
<keyword evidence="3" id="KW-1185">Reference proteome</keyword>
<proteinExistence type="predicted"/>
<feature type="compositionally biased region" description="Acidic residues" evidence="1">
    <location>
        <begin position="229"/>
        <end position="251"/>
    </location>
</feature>
<dbReference type="eggNOG" id="ENOG502SXJ2">
    <property type="taxonomic scope" value="Eukaryota"/>
</dbReference>
<dbReference type="RefSeq" id="XP_007389086.1">
    <property type="nucleotide sequence ID" value="XM_007389024.1"/>
</dbReference>
<dbReference type="EMBL" id="JH687560">
    <property type="protein sequence ID" value="EIN03599.1"/>
    <property type="molecule type" value="Genomic_DNA"/>
</dbReference>
<feature type="compositionally biased region" description="Basic residues" evidence="1">
    <location>
        <begin position="203"/>
        <end position="214"/>
    </location>
</feature>
<sequence>MVPTKLAPVFHELSKTSAAYLLSNSPLTSDRPHPTIDPVTISPVKPKHADLLTKSPETEREALLQHALHKSEVNAAYLKGQLLGQQAGMVLQSLYCERVRRQLATQEKKEDKAGKKKRIMGDGMPKLLTSDEFVQLVIDHEEAELETERTKARRRKLAEKRAKLMEKWKEDEKARLERNKAQRQRFKDEMEAYEVEKANAKAEKRKLHLCKPKLGKVEAQAPKPKISETTDDDSEQESDETELEESADETD</sequence>
<dbReference type="Proteomes" id="UP000054196">
    <property type="component" value="Unassembled WGS sequence"/>
</dbReference>
<feature type="region of interest" description="Disordered" evidence="1">
    <location>
        <begin position="197"/>
        <end position="251"/>
    </location>
</feature>
<dbReference type="GeneID" id="18885749"/>
<reference evidence="3" key="1">
    <citation type="journal article" date="2012" name="Science">
        <title>The Paleozoic origin of enzymatic lignin decomposition reconstructed from 31 fungal genomes.</title>
        <authorList>
            <person name="Floudas D."/>
            <person name="Binder M."/>
            <person name="Riley R."/>
            <person name="Barry K."/>
            <person name="Blanchette R.A."/>
            <person name="Henrissat B."/>
            <person name="Martinez A.T."/>
            <person name="Otillar R."/>
            <person name="Spatafora J.W."/>
            <person name="Yadav J.S."/>
            <person name="Aerts A."/>
            <person name="Benoit I."/>
            <person name="Boyd A."/>
            <person name="Carlson A."/>
            <person name="Copeland A."/>
            <person name="Coutinho P.M."/>
            <person name="de Vries R.P."/>
            <person name="Ferreira P."/>
            <person name="Findley K."/>
            <person name="Foster B."/>
            <person name="Gaskell J."/>
            <person name="Glotzer D."/>
            <person name="Gorecki P."/>
            <person name="Heitman J."/>
            <person name="Hesse C."/>
            <person name="Hori C."/>
            <person name="Igarashi K."/>
            <person name="Jurgens J.A."/>
            <person name="Kallen N."/>
            <person name="Kersten P."/>
            <person name="Kohler A."/>
            <person name="Kuees U."/>
            <person name="Kumar T.K.A."/>
            <person name="Kuo A."/>
            <person name="LaButti K."/>
            <person name="Larrondo L.F."/>
            <person name="Lindquist E."/>
            <person name="Ling A."/>
            <person name="Lombard V."/>
            <person name="Lucas S."/>
            <person name="Lundell T."/>
            <person name="Martin R."/>
            <person name="McLaughlin D.J."/>
            <person name="Morgenstern I."/>
            <person name="Morin E."/>
            <person name="Murat C."/>
            <person name="Nagy L.G."/>
            <person name="Nolan M."/>
            <person name="Ohm R.A."/>
            <person name="Patyshakuliyeva A."/>
            <person name="Rokas A."/>
            <person name="Ruiz-Duenas F.J."/>
            <person name="Sabat G."/>
            <person name="Salamov A."/>
            <person name="Samejima M."/>
            <person name="Schmutz J."/>
            <person name="Slot J.C."/>
            <person name="St John F."/>
            <person name="Stenlid J."/>
            <person name="Sun H."/>
            <person name="Sun S."/>
            <person name="Syed K."/>
            <person name="Tsang A."/>
            <person name="Wiebenga A."/>
            <person name="Young D."/>
            <person name="Pisabarro A."/>
            <person name="Eastwood D.C."/>
            <person name="Martin F."/>
            <person name="Cullen D."/>
            <person name="Grigoriev I.V."/>
            <person name="Hibbett D.S."/>
        </authorList>
    </citation>
    <scope>NUCLEOTIDE SEQUENCE [LARGE SCALE GENOMIC DNA]</scope>
    <source>
        <strain evidence="3">HHB-11173 SS5</strain>
    </source>
</reference>
<protein>
    <submittedName>
        <fullName evidence="2">Uncharacterized protein</fullName>
    </submittedName>
</protein>
<dbReference type="OMA" id="ESEAWDQ"/>
<evidence type="ECO:0000256" key="1">
    <source>
        <dbReference type="SAM" id="MobiDB-lite"/>
    </source>
</evidence>
<evidence type="ECO:0000313" key="3">
    <source>
        <dbReference type="Proteomes" id="UP000054196"/>
    </source>
</evidence>